<evidence type="ECO:0000313" key="5">
    <source>
        <dbReference type="Proteomes" id="UP000597617"/>
    </source>
</evidence>
<evidence type="ECO:0000256" key="1">
    <source>
        <dbReference type="SAM" id="SignalP"/>
    </source>
</evidence>
<evidence type="ECO:0000313" key="4">
    <source>
        <dbReference type="EMBL" id="MBF9236029.1"/>
    </source>
</evidence>
<organism evidence="4 5">
    <name type="scientific">Hymenobacter jeongseonensis</name>
    <dbReference type="NCBI Taxonomy" id="2791027"/>
    <lineage>
        <taxon>Bacteria</taxon>
        <taxon>Pseudomonadati</taxon>
        <taxon>Bacteroidota</taxon>
        <taxon>Cytophagia</taxon>
        <taxon>Cytophagales</taxon>
        <taxon>Hymenobacteraceae</taxon>
        <taxon>Hymenobacter</taxon>
    </lineage>
</organism>
<dbReference type="NCBIfam" id="TIGR04183">
    <property type="entry name" value="Por_Secre_tail"/>
    <property type="match status" value="1"/>
</dbReference>
<comment type="caution">
    <text evidence="4">The sequence shown here is derived from an EMBL/GenBank/DDBJ whole genome shotgun (WGS) entry which is preliminary data.</text>
</comment>
<dbReference type="Gene3D" id="2.80.10.50">
    <property type="match status" value="1"/>
</dbReference>
<dbReference type="PROSITE" id="PS50231">
    <property type="entry name" value="RICIN_B_LECTIN"/>
    <property type="match status" value="1"/>
</dbReference>
<dbReference type="SUPFAM" id="SSF50370">
    <property type="entry name" value="Ricin B-like lectins"/>
    <property type="match status" value="1"/>
</dbReference>
<feature type="domain" description="Ricin B lectin" evidence="2">
    <location>
        <begin position="90"/>
        <end position="177"/>
    </location>
</feature>
<keyword evidence="5" id="KW-1185">Reference proteome</keyword>
<dbReference type="Proteomes" id="UP000597617">
    <property type="component" value="Unassembled WGS sequence"/>
</dbReference>
<sequence length="290" mass="30663">MTKSLLLGSLLAICLTGSATSAWAQGAIVNGGTYKMTHYGVLSGSTTPGADAGLPLCMDVDLNLATAGTSIGQWVDNGNDAQRYIFEVQADGSYKLRHKGTVMYVQPVALGKTAGTQIEQNVLLTTGDDSQRWFITDPNNNGRYKFTLKNSANAAGVSQVLEIGSGSNAPGARVNLWDDNGFEPAQRWELTLITTATATKAANNAALKAEAYPNPAGPGQRFALRVEATKAGAAEIEVLDVLGKKIHSQSELLKTGGNVVSLRGKHLAAGSYVVRVHQGEFTQQTRVVQQ</sequence>
<dbReference type="EMBL" id="JADQDQ010000001">
    <property type="protein sequence ID" value="MBF9236029.1"/>
    <property type="molecule type" value="Genomic_DNA"/>
</dbReference>
<name>A0ABS0IDA5_9BACT</name>
<dbReference type="Pfam" id="PF14200">
    <property type="entry name" value="RicinB_lectin_2"/>
    <property type="match status" value="1"/>
</dbReference>
<keyword evidence="1" id="KW-0732">Signal</keyword>
<dbReference type="CDD" id="cd00161">
    <property type="entry name" value="beta-trefoil_Ricin-like"/>
    <property type="match status" value="1"/>
</dbReference>
<proteinExistence type="predicted"/>
<gene>
    <name evidence="4" type="ORF">I2I05_01350</name>
</gene>
<feature type="signal peptide" evidence="1">
    <location>
        <begin position="1"/>
        <end position="24"/>
    </location>
</feature>
<accession>A0ABS0IDA5</accession>
<dbReference type="InterPro" id="IPR026444">
    <property type="entry name" value="Secre_tail"/>
</dbReference>
<feature type="chain" id="PRO_5047171055" evidence="1">
    <location>
        <begin position="25"/>
        <end position="290"/>
    </location>
</feature>
<dbReference type="InterPro" id="IPR000772">
    <property type="entry name" value="Ricin_B_lectin"/>
</dbReference>
<reference evidence="4 5" key="1">
    <citation type="submission" date="2020-11" db="EMBL/GenBank/DDBJ databases">
        <authorList>
            <person name="Kim M.K."/>
        </authorList>
    </citation>
    <scope>NUCLEOTIDE SEQUENCE [LARGE SCALE GENOMIC DNA]</scope>
    <source>
        <strain evidence="4 5">BT683</strain>
    </source>
</reference>
<evidence type="ECO:0000259" key="3">
    <source>
        <dbReference type="Pfam" id="PF18962"/>
    </source>
</evidence>
<dbReference type="InterPro" id="IPR035992">
    <property type="entry name" value="Ricin_B-like_lectins"/>
</dbReference>
<feature type="domain" description="Secretion system C-terminal sorting" evidence="3">
    <location>
        <begin position="212"/>
        <end position="285"/>
    </location>
</feature>
<evidence type="ECO:0000259" key="2">
    <source>
        <dbReference type="Pfam" id="PF14200"/>
    </source>
</evidence>
<dbReference type="RefSeq" id="WP_196280409.1">
    <property type="nucleotide sequence ID" value="NZ_JADQDQ010000001.1"/>
</dbReference>
<dbReference type="Pfam" id="PF18962">
    <property type="entry name" value="Por_Secre_tail"/>
    <property type="match status" value="1"/>
</dbReference>
<protein>
    <submittedName>
        <fullName evidence="4">RICIN domain-containing protein</fullName>
    </submittedName>
</protein>